<name>A0A8I6SAY9_CIMLE</name>
<dbReference type="RefSeq" id="XP_014262359.1">
    <property type="nucleotide sequence ID" value="XM_014406873.2"/>
</dbReference>
<dbReference type="AlphaFoldDB" id="A0A8I6SAY9"/>
<sequence>MDPYQEFLIREMQRLTNRLLACQEEVWRRRTKASLTCPPFQPRAPRPTSYCLPSPANRFYNCNRPGCACNKRSISCLSTQLTPFQSQSMLRNKTVLLPAELTKYEQRIQKNTPKTSYQTESKESDKIILSQRESPFESTNRLMNVQTEPSISPTDSIALHLTAHFPNQNQKYNSLTKYNPASSILTTANHQGTIFQHYMPIETSRLYKTLNMSLGNMKAQQFKNQTASNSTIQQSNKITVMPTHDQYKEQQHNSKLVVLPANIISENKNLWVTNKGDTVTNKVNKMVVMPSQHSMKTLEQEPKEIVGKSKIINHQRAKQNPPSKLPQRSNEAKPRPKSNIATHFVATSPSVPSANLTKTQLSLAPSFLTREMKKHNCLSMPPRVKNITSKTQSSHMRINKESILPNYPTLGTSSNQNYLNQQSRQSQQSKSANSKHSIRMSNKDQNFQHNQGTITNFSSDNIYKSSQQMMDLPKPRPKSYHGPKKQPVNTKQRPMTNVASNQGRVRPKSHAINSMQTVVHEDSRKIKTATSNKTVMKIPSSKKIASSQKVITYIS</sequence>
<keyword evidence="3" id="KW-1185">Reference proteome</keyword>
<feature type="region of interest" description="Disordered" evidence="1">
    <location>
        <begin position="469"/>
        <end position="524"/>
    </location>
</feature>
<feature type="compositionally biased region" description="Polar residues" evidence="1">
    <location>
        <begin position="318"/>
        <end position="329"/>
    </location>
</feature>
<protein>
    <submittedName>
        <fullName evidence="2">Uncharacterized protein</fullName>
    </submittedName>
</protein>
<evidence type="ECO:0000256" key="1">
    <source>
        <dbReference type="SAM" id="MobiDB-lite"/>
    </source>
</evidence>
<evidence type="ECO:0000313" key="3">
    <source>
        <dbReference type="Proteomes" id="UP000494040"/>
    </source>
</evidence>
<reference evidence="2" key="1">
    <citation type="submission" date="2022-01" db="UniProtKB">
        <authorList>
            <consortium name="EnsemblMetazoa"/>
        </authorList>
    </citation>
    <scope>IDENTIFICATION</scope>
</reference>
<dbReference type="GeneID" id="106674255"/>
<dbReference type="EnsemblMetazoa" id="XM_014406873.2">
    <property type="protein sequence ID" value="XP_014262359.1"/>
    <property type="gene ID" value="LOC106674255"/>
</dbReference>
<feature type="region of interest" description="Disordered" evidence="1">
    <location>
        <begin position="313"/>
        <end position="337"/>
    </location>
</feature>
<feature type="compositionally biased region" description="Low complexity" evidence="1">
    <location>
        <begin position="413"/>
        <end position="434"/>
    </location>
</feature>
<feature type="compositionally biased region" description="Basic residues" evidence="1">
    <location>
        <begin position="475"/>
        <end position="484"/>
    </location>
</feature>
<proteinExistence type="predicted"/>
<dbReference type="Proteomes" id="UP000494040">
    <property type="component" value="Unassembled WGS sequence"/>
</dbReference>
<organism evidence="2 3">
    <name type="scientific">Cimex lectularius</name>
    <name type="common">Bed bug</name>
    <name type="synonym">Acanthia lectularia</name>
    <dbReference type="NCBI Taxonomy" id="79782"/>
    <lineage>
        <taxon>Eukaryota</taxon>
        <taxon>Metazoa</taxon>
        <taxon>Ecdysozoa</taxon>
        <taxon>Arthropoda</taxon>
        <taxon>Hexapoda</taxon>
        <taxon>Insecta</taxon>
        <taxon>Pterygota</taxon>
        <taxon>Neoptera</taxon>
        <taxon>Paraneoptera</taxon>
        <taxon>Hemiptera</taxon>
        <taxon>Heteroptera</taxon>
        <taxon>Panheteroptera</taxon>
        <taxon>Cimicomorpha</taxon>
        <taxon>Cimicidae</taxon>
        <taxon>Cimex</taxon>
    </lineage>
</organism>
<feature type="region of interest" description="Disordered" evidence="1">
    <location>
        <begin position="378"/>
        <end position="439"/>
    </location>
</feature>
<evidence type="ECO:0000313" key="2">
    <source>
        <dbReference type="EnsemblMetazoa" id="XP_014262359.1"/>
    </source>
</evidence>
<feature type="compositionally biased region" description="Polar residues" evidence="1">
    <location>
        <begin position="386"/>
        <end position="396"/>
    </location>
</feature>
<dbReference type="KEGG" id="clec:106674255"/>
<feature type="compositionally biased region" description="Polar residues" evidence="1">
    <location>
        <begin position="487"/>
        <end position="503"/>
    </location>
</feature>
<accession>A0A8I6SAY9</accession>